<dbReference type="PROSITE" id="PS00392">
    <property type="entry name" value="DDC_GAD_HDC_YDC"/>
    <property type="match status" value="1"/>
</dbReference>
<dbReference type="AlphaFoldDB" id="A0A1T5LQ30"/>
<comment type="similarity">
    <text evidence="2 7">Belongs to the group II decarboxylase family.</text>
</comment>
<keyword evidence="3" id="KW-0210">Decarboxylase</keyword>
<dbReference type="SUPFAM" id="SSF53383">
    <property type="entry name" value="PLP-dependent transferases"/>
    <property type="match status" value="1"/>
</dbReference>
<sequence length="470" mass="52527">MHPLLENDKQDLRQILSNTVTLAEEYLAQQESLPPGRFIKDIPLEDIPERGESALHALEYFKQHYAPYITNSAGPRYFGFVTGGSTPAAVAGDWLVSAYDQNACGSNDSIAPQVERQTIHFFKQLFGLDDIYFGSFVTGATVSNQVGLALGRQWVGEQYGKDFSAEGSYNVLPVKVVSATPHSSILKSMAILGMGRNTLVKIDTLPDREAIDIVALEKYLQTVNEPVIVVANAGTVNTVDFDDLEAIGKLKAKYPFWLHIDAAFGGFAVLSKKYTHLVQGINHGDSITIDAHKWLNVPYDAAMQFTRHKRIQLKVFQNSAAYLGDPEQSPDYFHYTPENSRRWRALPSWFTLKAYGREGHREIVERNCDTAYSLGEKIKQSSEFRLLAPVRMNVVCFTLNQEGVTFDGIRAYLSAIRDDGRAFFTPTLYKGVPAIRAAISNWQTTEADIQLAFDVLTEVYQTQKHTLIPA</sequence>
<dbReference type="InterPro" id="IPR010977">
    <property type="entry name" value="Aromatic_deC"/>
</dbReference>
<evidence type="ECO:0000313" key="9">
    <source>
        <dbReference type="Proteomes" id="UP000190961"/>
    </source>
</evidence>
<protein>
    <submittedName>
        <fullName evidence="8">Glutamate or tyrosine decarboxylase</fullName>
    </submittedName>
</protein>
<dbReference type="InterPro" id="IPR002129">
    <property type="entry name" value="PyrdxlP-dep_de-COase"/>
</dbReference>
<dbReference type="PANTHER" id="PTHR11999">
    <property type="entry name" value="GROUP II PYRIDOXAL-5-PHOSPHATE DECARBOXYLASE"/>
    <property type="match status" value="1"/>
</dbReference>
<name>A0A1T5LQ30_9BACT</name>
<gene>
    <name evidence="8" type="ORF">SAMN05660236_3685</name>
</gene>
<evidence type="ECO:0000256" key="3">
    <source>
        <dbReference type="ARBA" id="ARBA00022793"/>
    </source>
</evidence>
<feature type="modified residue" description="N6-(pyridoxal phosphate)lysine" evidence="6">
    <location>
        <position position="293"/>
    </location>
</feature>
<organism evidence="8 9">
    <name type="scientific">Ohtaekwangia koreensis</name>
    <dbReference type="NCBI Taxonomy" id="688867"/>
    <lineage>
        <taxon>Bacteria</taxon>
        <taxon>Pseudomonadati</taxon>
        <taxon>Bacteroidota</taxon>
        <taxon>Cytophagia</taxon>
        <taxon>Cytophagales</taxon>
        <taxon>Fulvivirgaceae</taxon>
        <taxon>Ohtaekwangia</taxon>
    </lineage>
</organism>
<dbReference type="Gene3D" id="3.90.1150.10">
    <property type="entry name" value="Aspartate Aminotransferase, domain 1"/>
    <property type="match status" value="1"/>
</dbReference>
<keyword evidence="9" id="KW-1185">Reference proteome</keyword>
<keyword evidence="5 7" id="KW-0456">Lyase</keyword>
<evidence type="ECO:0000256" key="2">
    <source>
        <dbReference type="ARBA" id="ARBA00009533"/>
    </source>
</evidence>
<dbReference type="Pfam" id="PF00282">
    <property type="entry name" value="Pyridoxal_deC"/>
    <property type="match status" value="1"/>
</dbReference>
<reference evidence="8 9" key="1">
    <citation type="submission" date="2017-02" db="EMBL/GenBank/DDBJ databases">
        <authorList>
            <person name="Peterson S.W."/>
        </authorList>
    </citation>
    <scope>NUCLEOTIDE SEQUENCE [LARGE SCALE GENOMIC DNA]</scope>
    <source>
        <strain evidence="8 9">DSM 25262</strain>
    </source>
</reference>
<dbReference type="GO" id="GO:0019752">
    <property type="term" value="P:carboxylic acid metabolic process"/>
    <property type="evidence" value="ECO:0007669"/>
    <property type="project" value="InterPro"/>
</dbReference>
<evidence type="ECO:0000256" key="5">
    <source>
        <dbReference type="ARBA" id="ARBA00023239"/>
    </source>
</evidence>
<proteinExistence type="inferred from homology"/>
<dbReference type="InterPro" id="IPR015422">
    <property type="entry name" value="PyrdxlP-dep_Trfase_small"/>
</dbReference>
<keyword evidence="4 6" id="KW-0663">Pyridoxal phosphate</keyword>
<dbReference type="OrthoDB" id="9803665at2"/>
<dbReference type="PANTHER" id="PTHR11999:SF70">
    <property type="entry name" value="MIP05841P"/>
    <property type="match status" value="1"/>
</dbReference>
<dbReference type="GO" id="GO:0016831">
    <property type="term" value="F:carboxy-lyase activity"/>
    <property type="evidence" value="ECO:0007669"/>
    <property type="project" value="UniProtKB-KW"/>
</dbReference>
<dbReference type="STRING" id="688867.SAMN05660236_3685"/>
<evidence type="ECO:0000256" key="1">
    <source>
        <dbReference type="ARBA" id="ARBA00001933"/>
    </source>
</evidence>
<comment type="cofactor">
    <cofactor evidence="1 6 7">
        <name>pyridoxal 5'-phosphate</name>
        <dbReference type="ChEBI" id="CHEBI:597326"/>
    </cofactor>
</comment>
<dbReference type="InterPro" id="IPR015421">
    <property type="entry name" value="PyrdxlP-dep_Trfase_major"/>
</dbReference>
<dbReference type="GO" id="GO:0006520">
    <property type="term" value="P:amino acid metabolic process"/>
    <property type="evidence" value="ECO:0007669"/>
    <property type="project" value="InterPro"/>
</dbReference>
<dbReference type="GO" id="GO:0030170">
    <property type="term" value="F:pyridoxal phosphate binding"/>
    <property type="evidence" value="ECO:0007669"/>
    <property type="project" value="InterPro"/>
</dbReference>
<dbReference type="InterPro" id="IPR015424">
    <property type="entry name" value="PyrdxlP-dep_Trfase"/>
</dbReference>
<evidence type="ECO:0000256" key="6">
    <source>
        <dbReference type="PIRSR" id="PIRSR602129-50"/>
    </source>
</evidence>
<evidence type="ECO:0000256" key="4">
    <source>
        <dbReference type="ARBA" id="ARBA00022898"/>
    </source>
</evidence>
<dbReference type="PRINTS" id="PR00800">
    <property type="entry name" value="YHDCRBOXLASE"/>
</dbReference>
<dbReference type="EMBL" id="FUZU01000002">
    <property type="protein sequence ID" value="SKC78093.1"/>
    <property type="molecule type" value="Genomic_DNA"/>
</dbReference>
<evidence type="ECO:0000256" key="7">
    <source>
        <dbReference type="RuleBase" id="RU000382"/>
    </source>
</evidence>
<dbReference type="Proteomes" id="UP000190961">
    <property type="component" value="Unassembled WGS sequence"/>
</dbReference>
<dbReference type="Gene3D" id="3.90.1150.170">
    <property type="match status" value="1"/>
</dbReference>
<dbReference type="RefSeq" id="WP_079688190.1">
    <property type="nucleotide sequence ID" value="NZ_FUZU01000002.1"/>
</dbReference>
<dbReference type="Gene3D" id="3.40.640.10">
    <property type="entry name" value="Type I PLP-dependent aspartate aminotransferase-like (Major domain)"/>
    <property type="match status" value="1"/>
</dbReference>
<dbReference type="InterPro" id="IPR021115">
    <property type="entry name" value="Pyridoxal-P_BS"/>
</dbReference>
<evidence type="ECO:0000313" key="8">
    <source>
        <dbReference type="EMBL" id="SKC78093.1"/>
    </source>
</evidence>
<accession>A0A1T5LQ30</accession>